<evidence type="ECO:0000313" key="2">
    <source>
        <dbReference type="Proteomes" id="UP000799441"/>
    </source>
</evidence>
<comment type="caution">
    <text evidence="1">The sequence shown here is derived from an EMBL/GenBank/DDBJ whole genome shotgun (WGS) entry which is preliminary data.</text>
</comment>
<name>A0A9P4Q7X7_9PEZI</name>
<evidence type="ECO:0000313" key="1">
    <source>
        <dbReference type="EMBL" id="KAF2722253.1"/>
    </source>
</evidence>
<gene>
    <name evidence="1" type="ORF">K431DRAFT_58328</name>
</gene>
<keyword evidence="2" id="KW-1185">Reference proteome</keyword>
<organism evidence="1 2">
    <name type="scientific">Polychaeton citri CBS 116435</name>
    <dbReference type="NCBI Taxonomy" id="1314669"/>
    <lineage>
        <taxon>Eukaryota</taxon>
        <taxon>Fungi</taxon>
        <taxon>Dikarya</taxon>
        <taxon>Ascomycota</taxon>
        <taxon>Pezizomycotina</taxon>
        <taxon>Dothideomycetes</taxon>
        <taxon>Dothideomycetidae</taxon>
        <taxon>Capnodiales</taxon>
        <taxon>Capnodiaceae</taxon>
        <taxon>Polychaeton</taxon>
    </lineage>
</organism>
<dbReference type="AlphaFoldDB" id="A0A9P4Q7X7"/>
<reference evidence="1" key="1">
    <citation type="journal article" date="2020" name="Stud. Mycol.">
        <title>101 Dothideomycetes genomes: a test case for predicting lifestyles and emergence of pathogens.</title>
        <authorList>
            <person name="Haridas S."/>
            <person name="Albert R."/>
            <person name="Binder M."/>
            <person name="Bloem J."/>
            <person name="Labutti K."/>
            <person name="Salamov A."/>
            <person name="Andreopoulos B."/>
            <person name="Baker S."/>
            <person name="Barry K."/>
            <person name="Bills G."/>
            <person name="Bluhm B."/>
            <person name="Cannon C."/>
            <person name="Castanera R."/>
            <person name="Culley D."/>
            <person name="Daum C."/>
            <person name="Ezra D."/>
            <person name="Gonzalez J."/>
            <person name="Henrissat B."/>
            <person name="Kuo A."/>
            <person name="Liang C."/>
            <person name="Lipzen A."/>
            <person name="Lutzoni F."/>
            <person name="Magnuson J."/>
            <person name="Mondo S."/>
            <person name="Nolan M."/>
            <person name="Ohm R."/>
            <person name="Pangilinan J."/>
            <person name="Park H.-J."/>
            <person name="Ramirez L."/>
            <person name="Alfaro M."/>
            <person name="Sun H."/>
            <person name="Tritt A."/>
            <person name="Yoshinaga Y."/>
            <person name="Zwiers L.-H."/>
            <person name="Turgeon B."/>
            <person name="Goodwin S."/>
            <person name="Spatafora J."/>
            <person name="Crous P."/>
            <person name="Grigoriev I."/>
        </authorList>
    </citation>
    <scope>NUCLEOTIDE SEQUENCE</scope>
    <source>
        <strain evidence="1">CBS 116435</strain>
    </source>
</reference>
<sequence>MPHTSLTSSLSLGAHGHPPSFWLGDSWILQSRYVSSHRLLRGMCRFCSDWRYQASPTFLGHSTVAVWLMESPLGCSSSSRLMHARLL</sequence>
<proteinExistence type="predicted"/>
<dbReference type="Proteomes" id="UP000799441">
    <property type="component" value="Unassembled WGS sequence"/>
</dbReference>
<dbReference type="EMBL" id="MU003784">
    <property type="protein sequence ID" value="KAF2722253.1"/>
    <property type="molecule type" value="Genomic_DNA"/>
</dbReference>
<protein>
    <submittedName>
        <fullName evidence="1">Uncharacterized protein</fullName>
    </submittedName>
</protein>
<accession>A0A9P4Q7X7</accession>